<evidence type="ECO:0000313" key="6">
    <source>
        <dbReference type="EMBL" id="AIJ05711.1"/>
    </source>
</evidence>
<evidence type="ECO:0000256" key="4">
    <source>
        <dbReference type="ARBA" id="ARBA00023136"/>
    </source>
</evidence>
<dbReference type="PANTHER" id="PTHR31851">
    <property type="entry name" value="FE(2+)/MN(2+) TRANSPORTER PCL1"/>
    <property type="match status" value="1"/>
</dbReference>
<dbReference type="KEGG" id="mjh:JH146_0866"/>
<evidence type="ECO:0000256" key="5">
    <source>
        <dbReference type="SAM" id="Phobius"/>
    </source>
</evidence>
<keyword evidence="2 5" id="KW-0812">Transmembrane</keyword>
<dbReference type="Pfam" id="PF01988">
    <property type="entry name" value="VIT1"/>
    <property type="match status" value="2"/>
</dbReference>
<dbReference type="GO" id="GO:0012505">
    <property type="term" value="C:endomembrane system"/>
    <property type="evidence" value="ECO:0007669"/>
    <property type="project" value="UniProtKB-SubCell"/>
</dbReference>
<dbReference type="Proteomes" id="UP000028781">
    <property type="component" value="Chromosome"/>
</dbReference>
<accession>A0A076LC27</accession>
<reference evidence="6 7" key="1">
    <citation type="journal article" date="2015" name="Int. J. Syst. Evol. Microbiol.">
        <title>M ethanocaldococcus bathoardescens sp. nov., a hyperthermophilic methanogen isolated from a volcanically active deep-sea hydrothermal vent.</title>
        <authorList>
            <person name="Stewart L.C."/>
            <person name="Jung J.H."/>
            <person name="Kim Y.T."/>
            <person name="Kwon S.W."/>
            <person name="Park C.S."/>
            <person name="Holden J.F."/>
        </authorList>
    </citation>
    <scope>NUCLEOTIDE SEQUENCE [LARGE SCALE GENOMIC DNA]</scope>
    <source>
        <strain evidence="6 7">JH146</strain>
    </source>
</reference>
<dbReference type="OrthoDB" id="60696at2157"/>
<evidence type="ECO:0000256" key="2">
    <source>
        <dbReference type="ARBA" id="ARBA00022692"/>
    </source>
</evidence>
<dbReference type="GeneID" id="24891473"/>
<dbReference type="STRING" id="1301915.JH146_0866"/>
<name>A0A076LC27_9EURY</name>
<evidence type="ECO:0000256" key="3">
    <source>
        <dbReference type="ARBA" id="ARBA00022989"/>
    </source>
</evidence>
<evidence type="ECO:0000256" key="1">
    <source>
        <dbReference type="ARBA" id="ARBA00004127"/>
    </source>
</evidence>
<comment type="subcellular location">
    <subcellularLocation>
        <location evidence="1">Endomembrane system</location>
        <topology evidence="1">Multi-pass membrane protein</topology>
    </subcellularLocation>
</comment>
<dbReference type="RefSeq" id="WP_173400819.1">
    <property type="nucleotide sequence ID" value="NZ_CP009149.1"/>
</dbReference>
<dbReference type="InterPro" id="IPR006682">
    <property type="entry name" value="CHP00267"/>
</dbReference>
<dbReference type="EMBL" id="CP009149">
    <property type="protein sequence ID" value="AIJ05711.1"/>
    <property type="molecule type" value="Genomic_DNA"/>
</dbReference>
<feature type="transmembrane region" description="Helical" evidence="5">
    <location>
        <begin position="170"/>
        <end position="188"/>
    </location>
</feature>
<dbReference type="GO" id="GO:0005384">
    <property type="term" value="F:manganese ion transmembrane transporter activity"/>
    <property type="evidence" value="ECO:0007669"/>
    <property type="project" value="InterPro"/>
</dbReference>
<keyword evidence="4 5" id="KW-0472">Membrane</keyword>
<feature type="transmembrane region" description="Helical" evidence="5">
    <location>
        <begin position="139"/>
        <end position="158"/>
    </location>
</feature>
<dbReference type="NCBIfam" id="TIGR00267">
    <property type="entry name" value="TIGR00267 family protein"/>
    <property type="match status" value="1"/>
</dbReference>
<protein>
    <recommendedName>
        <fullName evidence="8">TIGR00267 family protein</fullName>
    </recommendedName>
</protein>
<dbReference type="GO" id="GO:0030026">
    <property type="term" value="P:intracellular manganese ion homeostasis"/>
    <property type="evidence" value="ECO:0007669"/>
    <property type="project" value="InterPro"/>
</dbReference>
<keyword evidence="7" id="KW-1185">Reference proteome</keyword>
<organism evidence="6 7">
    <name type="scientific">Methanocaldococcus bathoardescens</name>
    <dbReference type="NCBI Taxonomy" id="1301915"/>
    <lineage>
        <taxon>Archaea</taxon>
        <taxon>Methanobacteriati</taxon>
        <taxon>Methanobacteriota</taxon>
        <taxon>Methanomada group</taxon>
        <taxon>Methanococci</taxon>
        <taxon>Methanococcales</taxon>
        <taxon>Methanocaldococcaceae</taxon>
        <taxon>Methanocaldococcus</taxon>
    </lineage>
</organism>
<evidence type="ECO:0000313" key="7">
    <source>
        <dbReference type="Proteomes" id="UP000028781"/>
    </source>
</evidence>
<proteinExistence type="predicted"/>
<sequence length="191" mass="20011">MLNVPRSLKSILNTINGESGTRYIVRGLIDGSLSALGVVIGASGSADASVIIAAGLGGGIANGLSNILGAFTAEKASLERERIQKEKSLLKHNGYLKKSIIYKKAIRETMICGLIDGISTALGSALPVIPFFLFDIKTALYIAIAITIAILFILGVFIGKISKENVAVSGIKMVAGALIVAVLCFMIERAF</sequence>
<evidence type="ECO:0008006" key="8">
    <source>
        <dbReference type="Google" id="ProtNLM"/>
    </source>
</evidence>
<dbReference type="HOGENOM" id="CLU_111441_1_0_2"/>
<dbReference type="AlphaFoldDB" id="A0A076LC27"/>
<feature type="transmembrane region" description="Helical" evidence="5">
    <location>
        <begin position="111"/>
        <end position="133"/>
    </location>
</feature>
<dbReference type="CDD" id="cd02437">
    <property type="entry name" value="CCC1_like_1"/>
    <property type="match status" value="1"/>
</dbReference>
<gene>
    <name evidence="6" type="ORF">JH146_0866</name>
</gene>
<dbReference type="InterPro" id="IPR008217">
    <property type="entry name" value="Ccc1_fam"/>
</dbReference>
<keyword evidence="3 5" id="KW-1133">Transmembrane helix</keyword>